<protein>
    <submittedName>
        <fullName evidence="3">Integrase core domain protein</fullName>
    </submittedName>
</protein>
<dbReference type="STRING" id="1122214.Mame_03107"/>
<dbReference type="OrthoDB" id="5287589at2"/>
<dbReference type="RefSeq" id="WP_018067826.1">
    <property type="nucleotide sequence ID" value="NZ_AQWH01000060.1"/>
</dbReference>
<dbReference type="EMBL" id="CP020330">
    <property type="protein sequence ID" value="AQZ52422.1"/>
    <property type="molecule type" value="Genomic_DNA"/>
</dbReference>
<dbReference type="InterPro" id="IPR001584">
    <property type="entry name" value="Integrase_cat-core"/>
</dbReference>
<evidence type="ECO:0000256" key="1">
    <source>
        <dbReference type="SAM" id="MobiDB-lite"/>
    </source>
</evidence>
<dbReference type="InterPro" id="IPR036397">
    <property type="entry name" value="RNaseH_sf"/>
</dbReference>
<dbReference type="PROSITE" id="PS50994">
    <property type="entry name" value="INTEGRASE"/>
    <property type="match status" value="1"/>
</dbReference>
<feature type="region of interest" description="Disordered" evidence="1">
    <location>
        <begin position="727"/>
        <end position="780"/>
    </location>
</feature>
<evidence type="ECO:0000313" key="4">
    <source>
        <dbReference type="Proteomes" id="UP000191135"/>
    </source>
</evidence>
<accession>A0A1U9Z496</accession>
<proteinExistence type="predicted"/>
<evidence type="ECO:0000313" key="3">
    <source>
        <dbReference type="EMBL" id="AQZ52422.1"/>
    </source>
</evidence>
<dbReference type="SUPFAM" id="SSF53098">
    <property type="entry name" value="Ribonuclease H-like"/>
    <property type="match status" value="1"/>
</dbReference>
<dbReference type="GO" id="GO:0003676">
    <property type="term" value="F:nucleic acid binding"/>
    <property type="evidence" value="ECO:0007669"/>
    <property type="project" value="InterPro"/>
</dbReference>
<dbReference type="GO" id="GO:0015074">
    <property type="term" value="P:DNA integration"/>
    <property type="evidence" value="ECO:0007669"/>
    <property type="project" value="InterPro"/>
</dbReference>
<name>A0A1U9Z496_9HYPH</name>
<sequence>MTLTPQYTMPAGTEMTLHGRTHQLSARSVGGYDVVDVESGERQLIPFSTFVAALKARGTKLVPGVHPSSADVRARLEGFETVESLSQRQRKVAQFHHALCKGMEHLRDSLQKKHGKPGLDLSIRMLDKPAYRRQIREVAQFYFDEKIRLHVPRGGCGAHWIMYNGRTLQKYLKIYQNLPPDVDPLAALVCRDDRKGNRELRLNHEVCELITQAWEKVGLDLKKTSLANVRDDLETLISEKNTLRQSNELPPLVTPAAATVKAHCERLVSPTAYEVATMGERHARNKRGRGSTDIRALMIGEYVEIDECKISLVTTAKKIGLWATLSSDHRAVLRETDEEIKKRWQLLYAIDVASRMPLAWVIAENQGADATMALLRMATRDKKKEAQRYGCTGEPMPAIGLGNLKSDNGTGLRNQEVIKSLVGVGATSTIGRTYASTDKPHVERMFGTLESTVMKTLHGYTGRKAGELPGYDATSYGVLNVEQLYGILTRYFIDEYPSTRHYGTGIWGRRPIDVFHQINRDRGCFAPIDPNRRRIQLGWEVKVTPTDEGVRTFSGIWFSSDELQRLRDEHRIRGKVSVFVDPDDMNTATVVLPKIGTVVEVYLQITALADLTLVQILDVMAQLRKENQQATEVHEDRIMQVRRARHDLMQTIAVEKALPRSYVTMEEANAKAKAVIAGAKIIPSTSRDRLDLGVVPDAITDISTGSSANTYKIEGADQVVDETAIPDVSTAKSKASKSDHVDTPEEAQVPVSEPDTQRKKRSEKRNGGLLGRPDQIKDLE</sequence>
<dbReference type="InterPro" id="IPR012337">
    <property type="entry name" value="RNaseH-like_sf"/>
</dbReference>
<feature type="domain" description="Integrase catalytic" evidence="2">
    <location>
        <begin position="313"/>
        <end position="519"/>
    </location>
</feature>
<keyword evidence="4" id="KW-1185">Reference proteome</keyword>
<organism evidence="3 4">
    <name type="scientific">Martelella mediterranea DSM 17316</name>
    <dbReference type="NCBI Taxonomy" id="1122214"/>
    <lineage>
        <taxon>Bacteria</taxon>
        <taxon>Pseudomonadati</taxon>
        <taxon>Pseudomonadota</taxon>
        <taxon>Alphaproteobacteria</taxon>
        <taxon>Hyphomicrobiales</taxon>
        <taxon>Aurantimonadaceae</taxon>
        <taxon>Martelella</taxon>
    </lineage>
</organism>
<evidence type="ECO:0000259" key="2">
    <source>
        <dbReference type="PROSITE" id="PS50994"/>
    </source>
</evidence>
<dbReference type="KEGG" id="mmed:Mame_03107"/>
<dbReference type="Proteomes" id="UP000191135">
    <property type="component" value="Chromosome"/>
</dbReference>
<dbReference type="AlphaFoldDB" id="A0A1U9Z496"/>
<dbReference type="Gene3D" id="3.30.420.10">
    <property type="entry name" value="Ribonuclease H-like superfamily/Ribonuclease H"/>
    <property type="match status" value="1"/>
</dbReference>
<gene>
    <name evidence="3" type="ORF">Mame_03107</name>
</gene>
<reference evidence="3 4" key="1">
    <citation type="submission" date="2017-03" db="EMBL/GenBank/DDBJ databases">
        <title>Foreign affairs: Plasmid Transfer between Roseobacters and Rhizobia.</title>
        <authorList>
            <person name="Bartling P."/>
            <person name="Bunk B."/>
            <person name="Overmann J."/>
            <person name="Brinkmann H."/>
            <person name="Petersen J."/>
        </authorList>
    </citation>
    <scope>NUCLEOTIDE SEQUENCE [LARGE SCALE GENOMIC DNA]</scope>
    <source>
        <strain evidence="3 4">MACL11</strain>
    </source>
</reference>